<dbReference type="Gene3D" id="6.10.140.1110">
    <property type="match status" value="1"/>
</dbReference>
<evidence type="ECO:0000313" key="3">
    <source>
        <dbReference type="Proteomes" id="UP000243591"/>
    </source>
</evidence>
<dbReference type="InterPro" id="IPR021297">
    <property type="entry name" value="YlqD"/>
</dbReference>
<dbReference type="GeneID" id="66536204"/>
<organism evidence="1 3">
    <name type="scientific">Brochothrix thermosphacta</name>
    <name type="common">Microbacterium thermosphactum</name>
    <dbReference type="NCBI Taxonomy" id="2756"/>
    <lineage>
        <taxon>Bacteria</taxon>
        <taxon>Bacillati</taxon>
        <taxon>Bacillota</taxon>
        <taxon>Bacilli</taxon>
        <taxon>Bacillales</taxon>
        <taxon>Listeriaceae</taxon>
        <taxon>Brochothrix</taxon>
    </lineage>
</organism>
<dbReference type="EMBL" id="CP023483">
    <property type="protein sequence ID" value="ATF27013.1"/>
    <property type="molecule type" value="Genomic_DNA"/>
</dbReference>
<reference evidence="2" key="2">
    <citation type="submission" date="2018-04" db="EMBL/GenBank/DDBJ databases">
        <authorList>
            <person name="Go L.Y."/>
            <person name="Mitchell J.A."/>
        </authorList>
    </citation>
    <scope>NUCLEOTIDE SEQUENCE</scope>
    <source>
        <strain evidence="2">BSAS1 3</strain>
    </source>
</reference>
<name>A0A1D2KR86_BROTH</name>
<sequence length="130" mass="15350">MNILQRIQVKRVLTTEALEHIQESFDLKKKQLQMEIEQLKFQQKKQLHLSKQPEDKITAYFVNEIEKREEQLAIIVYEGDQLNILPLGSEIIEREVEALVPIKVGDQWSSIQTNKEIVIKDDIIIEIRTR</sequence>
<reference evidence="4" key="3">
    <citation type="submission" date="2018-04" db="EMBL/GenBank/DDBJ databases">
        <authorList>
            <person name="Illikoud N."/>
        </authorList>
    </citation>
    <scope>NUCLEOTIDE SEQUENCE [LARGE SCALE GENOMIC DNA]</scope>
</reference>
<dbReference type="Proteomes" id="UP000270190">
    <property type="component" value="Unassembled WGS sequence"/>
</dbReference>
<reference evidence="1 3" key="1">
    <citation type="submission" date="2017-09" db="EMBL/GenBank/DDBJ databases">
        <title>Complete Genome Sequences of Two Strains of the Meat Spoilage Bacterium Brochothrix thermosphacta Isolated from Ground Chicken.</title>
        <authorList>
            <person name="Paoli G.C."/>
            <person name="Wijey C."/>
            <person name="Chen C.-Y."/>
            <person name="Nguyen L."/>
            <person name="Yan X."/>
            <person name="Irwin P.L."/>
        </authorList>
    </citation>
    <scope>NUCLEOTIDE SEQUENCE [LARGE SCALE GENOMIC DNA]</scope>
    <source>
        <strain evidence="1 3">BI</strain>
    </source>
</reference>
<dbReference type="AlphaFoldDB" id="A0A1D2KR86"/>
<evidence type="ECO:0000313" key="2">
    <source>
        <dbReference type="EMBL" id="SPP30745.1"/>
    </source>
</evidence>
<dbReference type="KEGG" id="bths:CNY62_11945"/>
<dbReference type="Proteomes" id="UP000243591">
    <property type="component" value="Chromosome"/>
</dbReference>
<gene>
    <name evidence="2" type="primary">ylqD</name>
    <name evidence="2" type="ORF">BTBSAS_80085</name>
    <name evidence="1" type="ORF">CNY62_11945</name>
</gene>
<dbReference type="Pfam" id="PF11068">
    <property type="entry name" value="YlqD"/>
    <property type="match status" value="1"/>
</dbReference>
<evidence type="ECO:0008006" key="5">
    <source>
        <dbReference type="Google" id="ProtNLM"/>
    </source>
</evidence>
<dbReference type="OrthoDB" id="2375961at2"/>
<protein>
    <recommendedName>
        <fullName evidence="5">YlqD protein</fullName>
    </recommendedName>
</protein>
<dbReference type="STRING" id="2756.BFR44_04095"/>
<evidence type="ECO:0000313" key="4">
    <source>
        <dbReference type="Proteomes" id="UP000270190"/>
    </source>
</evidence>
<keyword evidence="3" id="KW-1185">Reference proteome</keyword>
<dbReference type="EMBL" id="OUNC01000078">
    <property type="protein sequence ID" value="SPP30745.1"/>
    <property type="molecule type" value="Genomic_DNA"/>
</dbReference>
<accession>A0A1D2KR86</accession>
<evidence type="ECO:0000313" key="1">
    <source>
        <dbReference type="EMBL" id="ATF27013.1"/>
    </source>
</evidence>
<dbReference type="RefSeq" id="WP_069119102.1">
    <property type="nucleotide sequence ID" value="NZ_CBCPKC010000001.1"/>
</dbReference>
<proteinExistence type="predicted"/>